<comment type="subcellular location">
    <subcellularLocation>
        <location evidence="1">Cell membrane</location>
        <topology evidence="1">Multi-pass membrane protein</topology>
    </subcellularLocation>
</comment>
<keyword evidence="3" id="KW-1003">Cell membrane</keyword>
<keyword evidence="10 19" id="KW-1133">Transmembrane helix</keyword>
<dbReference type="EMBL" id="NHOC01000004">
    <property type="protein sequence ID" value="OUM21027.1"/>
    <property type="molecule type" value="Genomic_DNA"/>
</dbReference>
<keyword evidence="7 17" id="KW-0547">Nucleotide-binding</keyword>
<evidence type="ECO:0000256" key="19">
    <source>
        <dbReference type="SAM" id="Phobius"/>
    </source>
</evidence>
<keyword evidence="18" id="KW-0479">Metal-binding</keyword>
<keyword evidence="5" id="KW-0808">Transferase</keyword>
<evidence type="ECO:0000256" key="12">
    <source>
        <dbReference type="ARBA" id="ARBA00023136"/>
    </source>
</evidence>
<dbReference type="GO" id="GO:0046872">
    <property type="term" value="F:metal ion binding"/>
    <property type="evidence" value="ECO:0007669"/>
    <property type="project" value="UniProtKB-KW"/>
</dbReference>
<feature type="transmembrane region" description="Helical" evidence="19">
    <location>
        <begin position="129"/>
        <end position="150"/>
    </location>
</feature>
<keyword evidence="14" id="KW-1208">Phospholipid metabolism</keyword>
<evidence type="ECO:0000256" key="4">
    <source>
        <dbReference type="ARBA" id="ARBA00022516"/>
    </source>
</evidence>
<dbReference type="Pfam" id="PF01219">
    <property type="entry name" value="DAGK_prokar"/>
    <property type="match status" value="1"/>
</dbReference>
<keyword evidence="13" id="KW-0594">Phospholipid biosynthesis</keyword>
<keyword evidence="11" id="KW-0443">Lipid metabolism</keyword>
<comment type="caution">
    <text evidence="20">The sequence shown here is derived from an EMBL/GenBank/DDBJ whole genome shotgun (WGS) entry which is preliminary data.</text>
</comment>
<feature type="binding site" evidence="18">
    <location>
        <position position="25"/>
    </location>
    <ligand>
        <name>a divalent metal cation</name>
        <dbReference type="ChEBI" id="CHEBI:60240"/>
    </ligand>
</feature>
<feature type="binding site" evidence="18">
    <location>
        <position position="73"/>
    </location>
    <ligand>
        <name>a divalent metal cation</name>
        <dbReference type="ChEBI" id="CHEBI:60240"/>
    </ligand>
</feature>
<keyword evidence="9 17" id="KW-0067">ATP-binding</keyword>
<keyword evidence="8" id="KW-0418">Kinase</keyword>
<name>A0A252F5I3_9FIRM</name>
<feature type="binding site" evidence="17">
    <location>
        <position position="25"/>
    </location>
    <ligand>
        <name>ATP</name>
        <dbReference type="ChEBI" id="CHEBI:30616"/>
    </ligand>
</feature>
<dbReference type="InterPro" id="IPR033717">
    <property type="entry name" value="UDPK"/>
</dbReference>
<evidence type="ECO:0000256" key="11">
    <source>
        <dbReference type="ARBA" id="ARBA00023098"/>
    </source>
</evidence>
<evidence type="ECO:0000256" key="7">
    <source>
        <dbReference type="ARBA" id="ARBA00022741"/>
    </source>
</evidence>
<dbReference type="AlphaFoldDB" id="A0A252F5I3"/>
<evidence type="ECO:0000256" key="15">
    <source>
        <dbReference type="PIRSR" id="PIRSR600829-1"/>
    </source>
</evidence>
<feature type="transmembrane region" description="Helical" evidence="19">
    <location>
        <begin position="93"/>
        <end position="117"/>
    </location>
</feature>
<proteinExistence type="inferred from homology"/>
<feature type="binding site" evidence="17">
    <location>
        <position position="73"/>
    </location>
    <ligand>
        <name>ATP</name>
        <dbReference type="ChEBI" id="CHEBI:30616"/>
    </ligand>
</feature>
<organism evidence="20 21">
    <name type="scientific">Butyricicoccus porcorum</name>
    <dbReference type="NCBI Taxonomy" id="1945634"/>
    <lineage>
        <taxon>Bacteria</taxon>
        <taxon>Bacillati</taxon>
        <taxon>Bacillota</taxon>
        <taxon>Clostridia</taxon>
        <taxon>Eubacteriales</taxon>
        <taxon>Butyricicoccaceae</taxon>
        <taxon>Butyricicoccus</taxon>
    </lineage>
</organism>
<dbReference type="Proteomes" id="UP000194903">
    <property type="component" value="Unassembled WGS sequence"/>
</dbReference>
<gene>
    <name evidence="20" type="ORF">CBW42_05445</name>
</gene>
<evidence type="ECO:0000256" key="2">
    <source>
        <dbReference type="ARBA" id="ARBA00005967"/>
    </source>
</evidence>
<evidence type="ECO:0000256" key="3">
    <source>
        <dbReference type="ARBA" id="ARBA00022475"/>
    </source>
</evidence>
<feature type="binding site" evidence="17">
    <location>
        <begin position="91"/>
        <end position="92"/>
    </location>
    <ligand>
        <name>ATP</name>
        <dbReference type="ChEBI" id="CHEBI:30616"/>
    </ligand>
</feature>
<dbReference type="PANTHER" id="PTHR34299">
    <property type="entry name" value="DIACYLGLYCEROL KINASE"/>
    <property type="match status" value="1"/>
</dbReference>
<comment type="similarity">
    <text evidence="2">Belongs to the bacterial diacylglycerol kinase family.</text>
</comment>
<keyword evidence="12 19" id="KW-0472">Membrane</keyword>
<dbReference type="PANTHER" id="PTHR34299:SF1">
    <property type="entry name" value="DIACYLGLYCEROL KINASE"/>
    <property type="match status" value="1"/>
</dbReference>
<evidence type="ECO:0000256" key="17">
    <source>
        <dbReference type="PIRSR" id="PIRSR600829-3"/>
    </source>
</evidence>
<feature type="active site" description="Proton acceptor" evidence="15">
    <location>
        <position position="66"/>
    </location>
</feature>
<dbReference type="OrthoDB" id="9789934at2"/>
<feature type="binding site" evidence="16">
    <location>
        <position position="66"/>
    </location>
    <ligand>
        <name>substrate</name>
    </ligand>
</feature>
<reference evidence="20 21" key="1">
    <citation type="submission" date="2017-05" db="EMBL/GenBank/DDBJ databases">
        <title>Butyricicoccus porcorum sp. nov. a butyrate-producing bacterium from the swine intestinal tract.</title>
        <authorList>
            <person name="Trachsel J."/>
            <person name="Humphrey S."/>
            <person name="Allen H.K."/>
        </authorList>
    </citation>
    <scope>NUCLEOTIDE SEQUENCE [LARGE SCALE GENOMIC DNA]</scope>
    <source>
        <strain evidence="20">BB10</strain>
    </source>
</reference>
<accession>A0A252F5I3</accession>
<protein>
    <recommendedName>
        <fullName evidence="22">Diacylglycerol kinase</fullName>
    </recommendedName>
</protein>
<keyword evidence="6 19" id="KW-0812">Transmembrane</keyword>
<evidence type="ECO:0000256" key="1">
    <source>
        <dbReference type="ARBA" id="ARBA00004651"/>
    </source>
</evidence>
<keyword evidence="4" id="KW-0444">Lipid biosynthesis</keyword>
<dbReference type="GO" id="GO:0005886">
    <property type="term" value="C:plasma membrane"/>
    <property type="evidence" value="ECO:0007669"/>
    <property type="project" value="UniProtKB-SubCell"/>
</dbReference>
<evidence type="ECO:0000256" key="14">
    <source>
        <dbReference type="ARBA" id="ARBA00023264"/>
    </source>
</evidence>
<sequence>MRIDIGGLRRSFHWAARGVCLALRERNFRIHLTAACYVTAAGFLADLSRAEIAVLCLCFGLVTAAELVNTAMETLCDRVTRQHDPLIRDAKDIAAGAVLMTALFSAAVGLVLFAHPAPIRAILTKLTQHIWIDALLLVSVPAAVAFVFAVEQKGELK</sequence>
<evidence type="ECO:0000256" key="10">
    <source>
        <dbReference type="ARBA" id="ARBA00022989"/>
    </source>
</evidence>
<keyword evidence="21" id="KW-1185">Reference proteome</keyword>
<evidence type="ECO:0000256" key="8">
    <source>
        <dbReference type="ARBA" id="ARBA00022777"/>
    </source>
</evidence>
<dbReference type="InterPro" id="IPR036945">
    <property type="entry name" value="DAGK_sf"/>
</dbReference>
<dbReference type="RefSeq" id="WP_087018535.1">
    <property type="nucleotide sequence ID" value="NZ_CP178353.1"/>
</dbReference>
<dbReference type="GO" id="GO:0016301">
    <property type="term" value="F:kinase activity"/>
    <property type="evidence" value="ECO:0007669"/>
    <property type="project" value="UniProtKB-KW"/>
</dbReference>
<feature type="transmembrane region" description="Helical" evidence="19">
    <location>
        <begin position="52"/>
        <end position="72"/>
    </location>
</feature>
<dbReference type="Gene3D" id="1.10.287.3610">
    <property type="match status" value="1"/>
</dbReference>
<evidence type="ECO:0000313" key="21">
    <source>
        <dbReference type="Proteomes" id="UP000194903"/>
    </source>
</evidence>
<dbReference type="GO" id="GO:0005524">
    <property type="term" value="F:ATP binding"/>
    <property type="evidence" value="ECO:0007669"/>
    <property type="project" value="UniProtKB-KW"/>
</dbReference>
<dbReference type="InterPro" id="IPR000829">
    <property type="entry name" value="DAGK"/>
</dbReference>
<evidence type="ECO:0000256" key="16">
    <source>
        <dbReference type="PIRSR" id="PIRSR600829-2"/>
    </source>
</evidence>
<evidence type="ECO:0000313" key="20">
    <source>
        <dbReference type="EMBL" id="OUM21027.1"/>
    </source>
</evidence>
<dbReference type="CDD" id="cd14265">
    <property type="entry name" value="UDPK_IM_like"/>
    <property type="match status" value="1"/>
</dbReference>
<evidence type="ECO:0000256" key="5">
    <source>
        <dbReference type="ARBA" id="ARBA00022679"/>
    </source>
</evidence>
<evidence type="ECO:0000256" key="18">
    <source>
        <dbReference type="PIRSR" id="PIRSR600829-4"/>
    </source>
</evidence>
<evidence type="ECO:0000256" key="9">
    <source>
        <dbReference type="ARBA" id="ARBA00022840"/>
    </source>
</evidence>
<evidence type="ECO:0000256" key="6">
    <source>
        <dbReference type="ARBA" id="ARBA00022692"/>
    </source>
</evidence>
<evidence type="ECO:0000256" key="13">
    <source>
        <dbReference type="ARBA" id="ARBA00023209"/>
    </source>
</evidence>
<keyword evidence="18" id="KW-0460">Magnesium</keyword>
<evidence type="ECO:0008006" key="22">
    <source>
        <dbReference type="Google" id="ProtNLM"/>
    </source>
</evidence>
<comment type="cofactor">
    <cofactor evidence="18">
        <name>Mg(2+)</name>
        <dbReference type="ChEBI" id="CHEBI:18420"/>
    </cofactor>
    <text evidence="18">Mn(2+), Zn(2+), Cd(2+) and Co(2+) support activity to lesser extents.</text>
</comment>
<dbReference type="GO" id="GO:0008654">
    <property type="term" value="P:phospholipid biosynthetic process"/>
    <property type="evidence" value="ECO:0007669"/>
    <property type="project" value="UniProtKB-KW"/>
</dbReference>